<proteinExistence type="predicted"/>
<dbReference type="AlphaFoldDB" id="A0A6P5RH45"/>
<sequence length="500" mass="58984">MANALDEWMSSKDEFYIPQVRDDKKPKAGLTFKSLDETYEFYNDYAKDAGFSVRISKEKKKKEIGEVVWKRYVCFKEGEIDETWRKKKDSESTQIERERSNVCENCKAKLTVVYDGFNFVVKTFIEEHTHPLATPSRVHLLRSHRGVSDTKIKLVKKFSNVNIPLYQQFELDEREKIKGHDAEMLYEYFKSEEDKDSDFFFKFETDNNNRMTRCFWVDSVARKAYTHFGDVVVFDTTYNTNRYAMIFAPLVGVNHHGQTTIFGCGFLSNETFDSFVWLLETWLEAMKVPPIVIITDQDQAMTKAIAQVLPNTFNRYCVWHILNKFQEKMCYFAHHNYYALFKTAIWESETVEEFEKSWYEALEISQPSSKDWFEEMYKLRGTWIPAYVKQYFSAGMSSSQRAESMHAFFKCYCSKSNSLMDFVTRFNRALAHLRHEELVADHGDLNEKPNIKLGMPMENQMVGMYTKKYFYKFQKELLESNSYMVNVTGTSRFADMLFGT</sequence>
<feature type="domain" description="MULE transposase" evidence="2">
    <location>
        <begin position="231"/>
        <end position="323"/>
    </location>
</feature>
<evidence type="ECO:0000313" key="3">
    <source>
        <dbReference type="Proteomes" id="UP000515124"/>
    </source>
</evidence>
<gene>
    <name evidence="4" type="primary">LOC110744475</name>
</gene>
<dbReference type="KEGG" id="pavi:110744475"/>
<evidence type="ECO:0000259" key="2">
    <source>
        <dbReference type="Pfam" id="PF10551"/>
    </source>
</evidence>
<reference evidence="4" key="1">
    <citation type="submission" date="2025-08" db="UniProtKB">
        <authorList>
            <consortium name="RefSeq"/>
        </authorList>
    </citation>
    <scope>IDENTIFICATION</scope>
</reference>
<keyword evidence="3" id="KW-1185">Reference proteome</keyword>
<evidence type="ECO:0000259" key="1">
    <source>
        <dbReference type="Pfam" id="PF03101"/>
    </source>
</evidence>
<dbReference type="InterPro" id="IPR018289">
    <property type="entry name" value="MULE_transposase_dom"/>
</dbReference>
<dbReference type="Pfam" id="PF03101">
    <property type="entry name" value="FAR1"/>
    <property type="match status" value="1"/>
</dbReference>
<dbReference type="Proteomes" id="UP000515124">
    <property type="component" value="Unplaced"/>
</dbReference>
<organism evidence="3 4">
    <name type="scientific">Prunus avium</name>
    <name type="common">Cherry</name>
    <name type="synonym">Cerasus avium</name>
    <dbReference type="NCBI Taxonomy" id="42229"/>
    <lineage>
        <taxon>Eukaryota</taxon>
        <taxon>Viridiplantae</taxon>
        <taxon>Streptophyta</taxon>
        <taxon>Embryophyta</taxon>
        <taxon>Tracheophyta</taxon>
        <taxon>Spermatophyta</taxon>
        <taxon>Magnoliopsida</taxon>
        <taxon>eudicotyledons</taxon>
        <taxon>Gunneridae</taxon>
        <taxon>Pentapetalae</taxon>
        <taxon>rosids</taxon>
        <taxon>fabids</taxon>
        <taxon>Rosales</taxon>
        <taxon>Rosaceae</taxon>
        <taxon>Amygdaloideae</taxon>
        <taxon>Amygdaleae</taxon>
        <taxon>Prunus</taxon>
    </lineage>
</organism>
<dbReference type="InterPro" id="IPR004330">
    <property type="entry name" value="FAR1_DNA_bnd_dom"/>
</dbReference>
<dbReference type="RefSeq" id="XP_021800141.1">
    <property type="nucleotide sequence ID" value="XM_021944449.1"/>
</dbReference>
<dbReference type="Pfam" id="PF10551">
    <property type="entry name" value="MULE"/>
    <property type="match status" value="1"/>
</dbReference>
<name>A0A6P5RH45_PRUAV</name>
<dbReference type="GeneID" id="110744475"/>
<accession>A0A6P5RH45</accession>
<dbReference type="PANTHER" id="PTHR47718">
    <property type="entry name" value="OS01G0519700 PROTEIN"/>
    <property type="match status" value="1"/>
</dbReference>
<feature type="domain" description="FAR1" evidence="1">
    <location>
        <begin position="40"/>
        <end position="133"/>
    </location>
</feature>
<evidence type="ECO:0000313" key="4">
    <source>
        <dbReference type="RefSeq" id="XP_021800141.1"/>
    </source>
</evidence>
<protein>
    <submittedName>
        <fullName evidence="4">Protein FAR1-RELATED SEQUENCE 5-like</fullName>
    </submittedName>
</protein>